<dbReference type="OrthoDB" id="10622419at2759"/>
<accession>A0A4C1UI64</accession>
<sequence length="294" mass="32656">MGYLMEGGIGLQEISDRKSPVLLTYWTKRNSGSCDFTCGAIAREIKASWDSSPAVKEARFYELVRGNLSKSNLKQHVWALARSNQKHMARRLIYIAVKRNKNRKKEKEAVRRAKPGSESRTRSNVFLLDVLLPLNVLFFFPYFFNLTPSENKYSPGASELPAKRKPIITNEAPKAKDFTICPTDWNSPSAMTGRNRPSYIGIQPAEVARGPRCFEILLFSQSSTALAQIEVASGNMSELLQIYCHEARVKGSGSISTAFAAPAADALVVVLVLPSHRFPLRVHVLTPAGSHHLP</sequence>
<evidence type="ECO:0000313" key="1">
    <source>
        <dbReference type="EMBL" id="GBP25840.1"/>
    </source>
</evidence>
<dbReference type="Proteomes" id="UP000299102">
    <property type="component" value="Unassembled WGS sequence"/>
</dbReference>
<name>A0A4C1UI64_EUMVA</name>
<gene>
    <name evidence="1" type="ORF">EVAR_81720_1</name>
</gene>
<proteinExistence type="predicted"/>
<dbReference type="AlphaFoldDB" id="A0A4C1UI64"/>
<organism evidence="1 2">
    <name type="scientific">Eumeta variegata</name>
    <name type="common">Bagworm moth</name>
    <name type="synonym">Eumeta japonica</name>
    <dbReference type="NCBI Taxonomy" id="151549"/>
    <lineage>
        <taxon>Eukaryota</taxon>
        <taxon>Metazoa</taxon>
        <taxon>Ecdysozoa</taxon>
        <taxon>Arthropoda</taxon>
        <taxon>Hexapoda</taxon>
        <taxon>Insecta</taxon>
        <taxon>Pterygota</taxon>
        <taxon>Neoptera</taxon>
        <taxon>Endopterygota</taxon>
        <taxon>Lepidoptera</taxon>
        <taxon>Glossata</taxon>
        <taxon>Ditrysia</taxon>
        <taxon>Tineoidea</taxon>
        <taxon>Psychidae</taxon>
        <taxon>Oiketicinae</taxon>
        <taxon>Eumeta</taxon>
    </lineage>
</organism>
<comment type="caution">
    <text evidence="1">The sequence shown here is derived from an EMBL/GenBank/DDBJ whole genome shotgun (WGS) entry which is preliminary data.</text>
</comment>
<keyword evidence="2" id="KW-1185">Reference proteome</keyword>
<protein>
    <submittedName>
        <fullName evidence="1">Uncharacterized protein</fullName>
    </submittedName>
</protein>
<evidence type="ECO:0000313" key="2">
    <source>
        <dbReference type="Proteomes" id="UP000299102"/>
    </source>
</evidence>
<dbReference type="EMBL" id="BGZK01000173">
    <property type="protein sequence ID" value="GBP25840.1"/>
    <property type="molecule type" value="Genomic_DNA"/>
</dbReference>
<reference evidence="1 2" key="1">
    <citation type="journal article" date="2019" name="Commun. Biol.">
        <title>The bagworm genome reveals a unique fibroin gene that provides high tensile strength.</title>
        <authorList>
            <person name="Kono N."/>
            <person name="Nakamura H."/>
            <person name="Ohtoshi R."/>
            <person name="Tomita M."/>
            <person name="Numata K."/>
            <person name="Arakawa K."/>
        </authorList>
    </citation>
    <scope>NUCLEOTIDE SEQUENCE [LARGE SCALE GENOMIC DNA]</scope>
</reference>